<protein>
    <recommendedName>
        <fullName evidence="2">DUF7580 domain-containing protein</fullName>
    </recommendedName>
</protein>
<accession>A0ABZ0NDJ9</accession>
<proteinExistence type="predicted"/>
<evidence type="ECO:0000256" key="1">
    <source>
        <dbReference type="SAM" id="MobiDB-lite"/>
    </source>
</evidence>
<dbReference type="PANTHER" id="PTHR35186">
    <property type="entry name" value="ANK_REP_REGION DOMAIN-CONTAINING PROTEIN"/>
    <property type="match status" value="1"/>
</dbReference>
<gene>
    <name evidence="3" type="ORF">RHO25_002220</name>
</gene>
<dbReference type="Proteomes" id="UP001302367">
    <property type="component" value="Chromosome 2"/>
</dbReference>
<dbReference type="RefSeq" id="XP_065458273.1">
    <property type="nucleotide sequence ID" value="XM_065602201.1"/>
</dbReference>
<feature type="domain" description="DUF7580" evidence="2">
    <location>
        <begin position="194"/>
        <end position="486"/>
    </location>
</feature>
<evidence type="ECO:0000313" key="3">
    <source>
        <dbReference type="EMBL" id="WPA97610.1"/>
    </source>
</evidence>
<dbReference type="PANTHER" id="PTHR35186:SF4">
    <property type="entry name" value="PRION-INHIBITION AND PROPAGATION HELO DOMAIN-CONTAINING PROTEIN"/>
    <property type="match status" value="1"/>
</dbReference>
<evidence type="ECO:0000313" key="4">
    <source>
        <dbReference type="Proteomes" id="UP001302367"/>
    </source>
</evidence>
<dbReference type="Pfam" id="PF24476">
    <property type="entry name" value="DUF7580"/>
    <property type="match status" value="1"/>
</dbReference>
<name>A0ABZ0NDJ9_CERBT</name>
<dbReference type="GeneID" id="90643807"/>
<sequence length="514" mass="57407">MSGIEVAGVILAVFPVVVEGLELYVKGVRTIKRWWSFSKVLQRLLRGIERERAKFSKNCQALLFDITKPGQLKRLMADPAGPECSQPDLQRKLEKKLRDSYRAYMETASEIKELLETLLSRLELDQSGKPKWRDERSYRKEWKRIQITRAEPANQSSLDQLRKNNDDLQTLLGHRSSMPAVREPDARSAAHAYQLQRAQASSFHIALCRQFARGCDCAVAHGARMCLSRNRISFRPDCLTTEDEIDKHSHFGVLFSLHSANSPAEIASPWVRKWCETMVENIELVREDATSSRDSGAQGGPVTPPHTPLGSLSLRDAPIVAREAPDRELCAALKSKTTSPDGLITLKGDPKRRHRVDLMDRFGISSSTAVVSLREALIQGLERKLRLALAVKLASAVLQLQTTSWMSQWWNSSHVFLLQPDNSRPQLGHAFVSAAFSGKVPNNASKAPIQPTGFPMETRNASLFALGITLIELWFGRTLASLHPKTDGTAMSIGEMFVAAKSASEDIYREAGEW</sequence>
<dbReference type="InterPro" id="IPR056002">
    <property type="entry name" value="DUF7580"/>
</dbReference>
<evidence type="ECO:0000259" key="2">
    <source>
        <dbReference type="Pfam" id="PF24476"/>
    </source>
</evidence>
<dbReference type="EMBL" id="CP134185">
    <property type="protein sequence ID" value="WPA97610.1"/>
    <property type="molecule type" value="Genomic_DNA"/>
</dbReference>
<keyword evidence="4" id="KW-1185">Reference proteome</keyword>
<reference evidence="3 4" key="1">
    <citation type="submission" date="2023-09" db="EMBL/GenBank/DDBJ databases">
        <title>Complete-Gapless Cercospora beticola genome.</title>
        <authorList>
            <person name="Wyatt N.A."/>
            <person name="Spanner R.E."/>
            <person name="Bolton M.D."/>
        </authorList>
    </citation>
    <scope>NUCLEOTIDE SEQUENCE [LARGE SCALE GENOMIC DNA]</scope>
    <source>
        <strain evidence="3">Cb09-40</strain>
    </source>
</reference>
<feature type="region of interest" description="Disordered" evidence="1">
    <location>
        <begin position="287"/>
        <end position="309"/>
    </location>
</feature>
<organism evidence="3 4">
    <name type="scientific">Cercospora beticola</name>
    <name type="common">Sugarbeet leaf spot fungus</name>
    <dbReference type="NCBI Taxonomy" id="122368"/>
    <lineage>
        <taxon>Eukaryota</taxon>
        <taxon>Fungi</taxon>
        <taxon>Dikarya</taxon>
        <taxon>Ascomycota</taxon>
        <taxon>Pezizomycotina</taxon>
        <taxon>Dothideomycetes</taxon>
        <taxon>Dothideomycetidae</taxon>
        <taxon>Mycosphaerellales</taxon>
        <taxon>Mycosphaerellaceae</taxon>
        <taxon>Cercospora</taxon>
    </lineage>
</organism>